<feature type="domain" description="Phosphatidic acid phosphatase type 2/haloperoxidase" evidence="2">
    <location>
        <begin position="45"/>
        <end position="164"/>
    </location>
</feature>
<dbReference type="Pfam" id="PF01569">
    <property type="entry name" value="PAP2"/>
    <property type="match status" value="1"/>
</dbReference>
<feature type="transmembrane region" description="Helical" evidence="1">
    <location>
        <begin position="220"/>
        <end position="241"/>
    </location>
</feature>
<keyword evidence="1" id="KW-1133">Transmembrane helix</keyword>
<gene>
    <name evidence="3" type="ORF">HNR42_001764</name>
</gene>
<dbReference type="PANTHER" id="PTHR14969:SF13">
    <property type="entry name" value="AT30094P"/>
    <property type="match status" value="1"/>
</dbReference>
<keyword evidence="1" id="KW-0812">Transmembrane</keyword>
<keyword evidence="1" id="KW-0472">Membrane</keyword>
<evidence type="ECO:0000256" key="1">
    <source>
        <dbReference type="SAM" id="Phobius"/>
    </source>
</evidence>
<comment type="caution">
    <text evidence="3">The sequence shown here is derived from an EMBL/GenBank/DDBJ whole genome shotgun (WGS) entry which is preliminary data.</text>
</comment>
<proteinExistence type="predicted"/>
<feature type="transmembrane region" description="Helical" evidence="1">
    <location>
        <begin position="171"/>
        <end position="190"/>
    </location>
</feature>
<feature type="transmembrane region" description="Helical" evidence="1">
    <location>
        <begin position="147"/>
        <end position="164"/>
    </location>
</feature>
<dbReference type="InterPro" id="IPR036938">
    <property type="entry name" value="PAP2/HPO_sf"/>
</dbReference>
<dbReference type="PANTHER" id="PTHR14969">
    <property type="entry name" value="SPHINGOSINE-1-PHOSPHATE PHOSPHOHYDROLASE"/>
    <property type="match status" value="1"/>
</dbReference>
<dbReference type="AlphaFoldDB" id="A0A841I1R8"/>
<evidence type="ECO:0000313" key="3">
    <source>
        <dbReference type="EMBL" id="MBB6098339.1"/>
    </source>
</evidence>
<dbReference type="Gene3D" id="1.20.144.10">
    <property type="entry name" value="Phosphatidic acid phosphatase type 2/haloperoxidase"/>
    <property type="match status" value="1"/>
</dbReference>
<dbReference type="SUPFAM" id="SSF48317">
    <property type="entry name" value="Acid phosphatase/Vanadium-dependent haloperoxidase"/>
    <property type="match status" value="1"/>
</dbReference>
<keyword evidence="4" id="KW-1185">Reference proteome</keyword>
<feature type="transmembrane region" description="Helical" evidence="1">
    <location>
        <begin position="253"/>
        <end position="271"/>
    </location>
</feature>
<dbReference type="EMBL" id="JACHHG010000005">
    <property type="protein sequence ID" value="MBB6098339.1"/>
    <property type="molecule type" value="Genomic_DNA"/>
</dbReference>
<evidence type="ECO:0000313" key="4">
    <source>
        <dbReference type="Proteomes" id="UP000569951"/>
    </source>
</evidence>
<sequence>MDTIAGIQQVLGPNWQSFFLFITQLGSDYAYIAVLTLYYWLVDPRMGRALGVFFGLSVTVNEALKPLLDLKRPYEVNPGIASEAARLTAGPLNEHHPGFPSGHAQVTATLWLTMAWQQRRRWLWIVATVLVLLVSFSRLYLGVHYPIDVLAGLGIGVLLAWLAWRSGLLTVTAALAWGAVVVALVVGSLLPEWARGLAIGSAFLVSRPTFDPPRSWPARIGVAAVGLIAVVAVFLGSSLLLPEEIKRSGWGSFLRYFVLVLLATEGVPRLMRLPASRRAGYASAG</sequence>
<accession>A0A841I1R8</accession>
<dbReference type="Proteomes" id="UP000569951">
    <property type="component" value="Unassembled WGS sequence"/>
</dbReference>
<feature type="transmembrane region" description="Helical" evidence="1">
    <location>
        <begin position="18"/>
        <end position="41"/>
    </location>
</feature>
<organism evidence="3 4">
    <name type="scientific">Deinobacterium chartae</name>
    <dbReference type="NCBI Taxonomy" id="521158"/>
    <lineage>
        <taxon>Bacteria</taxon>
        <taxon>Thermotogati</taxon>
        <taxon>Deinococcota</taxon>
        <taxon>Deinococci</taxon>
        <taxon>Deinococcales</taxon>
        <taxon>Deinococcaceae</taxon>
        <taxon>Deinobacterium</taxon>
    </lineage>
</organism>
<dbReference type="InterPro" id="IPR000326">
    <property type="entry name" value="PAP2/HPO"/>
</dbReference>
<protein>
    <recommendedName>
        <fullName evidence="2">Phosphatidic acid phosphatase type 2/haloperoxidase domain-containing protein</fullName>
    </recommendedName>
</protein>
<dbReference type="RefSeq" id="WP_183986631.1">
    <property type="nucleotide sequence ID" value="NZ_JACHHG010000005.1"/>
</dbReference>
<dbReference type="SMART" id="SM00014">
    <property type="entry name" value="acidPPc"/>
    <property type="match status" value="1"/>
</dbReference>
<name>A0A841I1R8_9DEIO</name>
<evidence type="ECO:0000259" key="2">
    <source>
        <dbReference type="SMART" id="SM00014"/>
    </source>
</evidence>
<reference evidence="3 4" key="1">
    <citation type="submission" date="2020-08" db="EMBL/GenBank/DDBJ databases">
        <title>Genomic Encyclopedia of Type Strains, Phase IV (KMG-IV): sequencing the most valuable type-strain genomes for metagenomic binning, comparative biology and taxonomic classification.</title>
        <authorList>
            <person name="Goeker M."/>
        </authorList>
    </citation>
    <scope>NUCLEOTIDE SEQUENCE [LARGE SCALE GENOMIC DNA]</scope>
    <source>
        <strain evidence="3 4">DSM 21458</strain>
    </source>
</reference>
<feature type="transmembrane region" description="Helical" evidence="1">
    <location>
        <begin position="122"/>
        <end position="141"/>
    </location>
</feature>